<dbReference type="GO" id="GO:0003774">
    <property type="term" value="F:cytoskeletal motor activity"/>
    <property type="evidence" value="ECO:0007669"/>
    <property type="project" value="InterPro"/>
</dbReference>
<comment type="subcellular location">
    <subcellularLocation>
        <location evidence="1">Cell membrane</location>
        <topology evidence="1">Peripheral membrane protein</topology>
        <orientation evidence="1">Cytoplasmic side</orientation>
    </subcellularLocation>
</comment>
<name>K4LGZ6_THEPS</name>
<dbReference type="PANTHER" id="PTHR43484">
    <property type="match status" value="1"/>
</dbReference>
<feature type="domain" description="CheC-like protein" evidence="9">
    <location>
        <begin position="126"/>
        <end position="162"/>
    </location>
</feature>
<dbReference type="Proteomes" id="UP000000467">
    <property type="component" value="Chromosome"/>
</dbReference>
<keyword evidence="11" id="KW-1185">Reference proteome</keyword>
<dbReference type="Gene3D" id="2.30.330.10">
    <property type="entry name" value="SpoA-like"/>
    <property type="match status" value="1"/>
</dbReference>
<evidence type="ECO:0000259" key="9">
    <source>
        <dbReference type="Pfam" id="PF04509"/>
    </source>
</evidence>
<keyword evidence="5" id="KW-0283">Flagellar rotation</keyword>
<dbReference type="Gene3D" id="3.40.1550.10">
    <property type="entry name" value="CheC-like"/>
    <property type="match status" value="1"/>
</dbReference>
<keyword evidence="10" id="KW-0966">Cell projection</keyword>
<dbReference type="NCBIfam" id="NF005995">
    <property type="entry name" value="PRK08119.1"/>
    <property type="match status" value="1"/>
</dbReference>
<dbReference type="PRINTS" id="PR00956">
    <property type="entry name" value="FLGMOTORFLIN"/>
</dbReference>
<gene>
    <name evidence="10" type="primary">fliN</name>
    <name evidence="10" type="ordered locus">Tph_c10950</name>
</gene>
<evidence type="ECO:0000313" key="10">
    <source>
        <dbReference type="EMBL" id="AFV11317.1"/>
    </source>
</evidence>
<dbReference type="KEGG" id="tpz:Tph_c10950"/>
<dbReference type="EMBL" id="CP003732">
    <property type="protein sequence ID" value="AFV11317.1"/>
    <property type="molecule type" value="Genomic_DNA"/>
</dbReference>
<dbReference type="GO" id="GO:0016787">
    <property type="term" value="F:hydrolase activity"/>
    <property type="evidence" value="ECO:0007669"/>
    <property type="project" value="InterPro"/>
</dbReference>
<dbReference type="InterPro" id="IPR051469">
    <property type="entry name" value="FliN/MopA/SpaO"/>
</dbReference>
<keyword evidence="6" id="KW-0472">Membrane</keyword>
<dbReference type="InterPro" id="IPR007597">
    <property type="entry name" value="CheC"/>
</dbReference>
<dbReference type="eggNOG" id="COG1886">
    <property type="taxonomic scope" value="Bacteria"/>
</dbReference>
<keyword evidence="10" id="KW-0282">Flagellum</keyword>
<evidence type="ECO:0000256" key="7">
    <source>
        <dbReference type="SAM" id="MobiDB-lite"/>
    </source>
</evidence>
<evidence type="ECO:0000256" key="3">
    <source>
        <dbReference type="ARBA" id="ARBA00022475"/>
    </source>
</evidence>
<keyword evidence="10" id="KW-0969">Cilium</keyword>
<dbReference type="NCBIfam" id="TIGR02480">
    <property type="entry name" value="fliN"/>
    <property type="match status" value="1"/>
</dbReference>
<dbReference type="SUPFAM" id="SSF101801">
    <property type="entry name" value="Surface presentation of antigens (SPOA)"/>
    <property type="match status" value="1"/>
</dbReference>
<keyword evidence="4" id="KW-0145">Chemotaxis</keyword>
<dbReference type="Pfam" id="PF04509">
    <property type="entry name" value="CheC"/>
    <property type="match status" value="2"/>
</dbReference>
<dbReference type="InterPro" id="IPR036429">
    <property type="entry name" value="SpoA-like_sf"/>
</dbReference>
<evidence type="ECO:0000256" key="2">
    <source>
        <dbReference type="ARBA" id="ARBA00009226"/>
    </source>
</evidence>
<accession>K4LGZ6</accession>
<dbReference type="STRING" id="1089553.Tph_c10950"/>
<evidence type="ECO:0000259" key="8">
    <source>
        <dbReference type="Pfam" id="PF01052"/>
    </source>
</evidence>
<feature type="domain" description="Flagellar motor switch protein FliN-like C-terminal" evidence="8">
    <location>
        <begin position="287"/>
        <end position="357"/>
    </location>
</feature>
<dbReference type="AlphaFoldDB" id="K4LGZ6"/>
<dbReference type="RefSeq" id="WP_015050198.1">
    <property type="nucleotide sequence ID" value="NC_018870.1"/>
</dbReference>
<dbReference type="OrthoDB" id="9773459at2"/>
<evidence type="ECO:0000256" key="4">
    <source>
        <dbReference type="ARBA" id="ARBA00022500"/>
    </source>
</evidence>
<sequence>MNYETLSQEEIDALLKGEGGNQKAQLTDLELDTLGEISNIFMGTAATTLSSLVGKKVEITTPRIQVTTSSRLQIEHPLPYVAVKVRYTEGLKGTNVLIIKIHDAGVIVDLMMGGDGSNPPEELEEIHLSAISEAMNQMMGSGATSMSEVFRKRVNISPPTVSVLNFAEERLDFNGGNEADDEELVKVLFRMYIENVVDSEVMQITPVSFAKQISSQLLAEVSGEAGPTPVAESGTKSDSIAGDREKVARPSENGGNGAGEREITVQPVQFAPLEAAQAPQETGNLSLILDVPLEFTVELGRTQRTIKEILELGPGAIVELDKLAGEAVDIFVNGKSIAKGEVVVIDENYGVRITEILSSAERINKLR</sequence>
<proteinExistence type="inferred from homology"/>
<dbReference type="Pfam" id="PF01052">
    <property type="entry name" value="FliMN_C"/>
    <property type="match status" value="1"/>
</dbReference>
<dbReference type="GO" id="GO:0005886">
    <property type="term" value="C:plasma membrane"/>
    <property type="evidence" value="ECO:0007669"/>
    <property type="project" value="UniProtKB-SubCell"/>
</dbReference>
<feature type="domain" description="CheC-like protein" evidence="9">
    <location>
        <begin position="30"/>
        <end position="64"/>
    </location>
</feature>
<protein>
    <submittedName>
        <fullName evidence="10">Flagellar motor switch protein FliN</fullName>
    </submittedName>
</protein>
<dbReference type="CDD" id="cd17907">
    <property type="entry name" value="FliY_FliN-Y"/>
    <property type="match status" value="1"/>
</dbReference>
<dbReference type="GO" id="GO:0009425">
    <property type="term" value="C:bacterial-type flagellum basal body"/>
    <property type="evidence" value="ECO:0007669"/>
    <property type="project" value="InterPro"/>
</dbReference>
<evidence type="ECO:0000256" key="6">
    <source>
        <dbReference type="ARBA" id="ARBA00023136"/>
    </source>
</evidence>
<keyword evidence="3" id="KW-1003">Cell membrane</keyword>
<reference evidence="10 11" key="1">
    <citation type="journal article" date="2012" name="BMC Genomics">
        <title>Genome-guided analysis of physiological and morphological traits of the fermentative acetate oxidizer Thermacetogenium phaeum.</title>
        <authorList>
            <person name="Oehler D."/>
            <person name="Poehlein A."/>
            <person name="Leimbach A."/>
            <person name="Muller N."/>
            <person name="Daniel R."/>
            <person name="Gottschalk G."/>
            <person name="Schink B."/>
        </authorList>
    </citation>
    <scope>NUCLEOTIDE SEQUENCE [LARGE SCALE GENOMIC DNA]</scope>
    <source>
        <strain evidence="11">ATCC BAA-254 / DSM 26808 / PB</strain>
    </source>
</reference>
<dbReference type="InterPro" id="IPR012826">
    <property type="entry name" value="FliN"/>
</dbReference>
<dbReference type="InterPro" id="IPR001543">
    <property type="entry name" value="FliN-like_C"/>
</dbReference>
<feature type="region of interest" description="Disordered" evidence="7">
    <location>
        <begin position="224"/>
        <end position="260"/>
    </location>
</feature>
<evidence type="ECO:0000256" key="5">
    <source>
        <dbReference type="ARBA" id="ARBA00022779"/>
    </source>
</evidence>
<dbReference type="GO" id="GO:0071973">
    <property type="term" value="P:bacterial-type flagellum-dependent cell motility"/>
    <property type="evidence" value="ECO:0007669"/>
    <property type="project" value="InterPro"/>
</dbReference>
<dbReference type="SUPFAM" id="SSF103039">
    <property type="entry name" value="CheC-like"/>
    <property type="match status" value="1"/>
</dbReference>
<dbReference type="InterPro" id="IPR028976">
    <property type="entry name" value="CheC-like_sf"/>
</dbReference>
<dbReference type="InterPro" id="IPR001172">
    <property type="entry name" value="FliN_T3SS_HrcQb"/>
</dbReference>
<dbReference type="GO" id="GO:0006935">
    <property type="term" value="P:chemotaxis"/>
    <property type="evidence" value="ECO:0007669"/>
    <property type="project" value="UniProtKB-KW"/>
</dbReference>
<dbReference type="PANTHER" id="PTHR43484:SF1">
    <property type="entry name" value="FLAGELLAR MOTOR SWITCH PROTEIN FLIN"/>
    <property type="match status" value="1"/>
</dbReference>
<organism evidence="10 11">
    <name type="scientific">Thermacetogenium phaeum (strain ATCC BAA-254 / DSM 26808 / PB)</name>
    <dbReference type="NCBI Taxonomy" id="1089553"/>
    <lineage>
        <taxon>Bacteria</taxon>
        <taxon>Bacillati</taxon>
        <taxon>Bacillota</taxon>
        <taxon>Clostridia</taxon>
        <taxon>Thermoanaerobacterales</taxon>
        <taxon>Thermoanaerobacteraceae</taxon>
        <taxon>Thermacetogenium</taxon>
    </lineage>
</organism>
<evidence type="ECO:0000313" key="11">
    <source>
        <dbReference type="Proteomes" id="UP000000467"/>
    </source>
</evidence>
<evidence type="ECO:0000256" key="1">
    <source>
        <dbReference type="ARBA" id="ARBA00004413"/>
    </source>
</evidence>
<dbReference type="eggNOG" id="COG1776">
    <property type="taxonomic scope" value="Bacteria"/>
</dbReference>
<dbReference type="HOGENOM" id="CLU_033893_0_0_9"/>
<comment type="similarity">
    <text evidence="2">Belongs to the FliN/MopA/SpaO family.</text>
</comment>